<dbReference type="EMBL" id="LCFB01000053">
    <property type="protein sequence ID" value="KKS82826.1"/>
    <property type="molecule type" value="Genomic_DNA"/>
</dbReference>
<dbReference type="AlphaFoldDB" id="A0A0G1EIG5"/>
<organism evidence="3 4">
    <name type="scientific">Candidatus Gottesmanbacteria bacterium GW2011_GWA1_43_11</name>
    <dbReference type="NCBI Taxonomy" id="1618436"/>
    <lineage>
        <taxon>Bacteria</taxon>
        <taxon>Candidatus Gottesmaniibacteriota</taxon>
    </lineage>
</organism>
<evidence type="ECO:0000256" key="2">
    <source>
        <dbReference type="SAM" id="Phobius"/>
    </source>
</evidence>
<reference evidence="3 4" key="1">
    <citation type="journal article" date="2015" name="Nature">
        <title>rRNA introns, odd ribosomes, and small enigmatic genomes across a large radiation of phyla.</title>
        <authorList>
            <person name="Brown C.T."/>
            <person name="Hug L.A."/>
            <person name="Thomas B.C."/>
            <person name="Sharon I."/>
            <person name="Castelle C.J."/>
            <person name="Singh A."/>
            <person name="Wilkins M.J."/>
            <person name="Williams K.H."/>
            <person name="Banfield J.F."/>
        </authorList>
    </citation>
    <scope>NUCLEOTIDE SEQUENCE [LARGE SCALE GENOMIC DNA]</scope>
</reference>
<name>A0A0G1EIG5_9BACT</name>
<accession>A0A0G1EIG5</accession>
<feature type="transmembrane region" description="Helical" evidence="2">
    <location>
        <begin position="32"/>
        <end position="54"/>
    </location>
</feature>
<dbReference type="STRING" id="1618436.UV59_C0053G0018"/>
<keyword evidence="2" id="KW-0812">Transmembrane</keyword>
<dbReference type="Pfam" id="PF07963">
    <property type="entry name" value="N_methyl"/>
    <property type="match status" value="1"/>
</dbReference>
<evidence type="ECO:0000313" key="3">
    <source>
        <dbReference type="EMBL" id="KKS82826.1"/>
    </source>
</evidence>
<comment type="caution">
    <text evidence="3">The sequence shown here is derived from an EMBL/GenBank/DDBJ whole genome shotgun (WGS) entry which is preliminary data.</text>
</comment>
<gene>
    <name evidence="3" type="ORF">UV59_C0053G0018</name>
</gene>
<evidence type="ECO:0000256" key="1">
    <source>
        <dbReference type="SAM" id="MobiDB-lite"/>
    </source>
</evidence>
<keyword evidence="2" id="KW-0472">Membrane</keyword>
<dbReference type="Proteomes" id="UP000034543">
    <property type="component" value="Unassembled WGS sequence"/>
</dbReference>
<keyword evidence="2" id="KW-1133">Transmembrane helix</keyword>
<dbReference type="InterPro" id="IPR045584">
    <property type="entry name" value="Pilin-like"/>
</dbReference>
<dbReference type="SUPFAM" id="SSF54523">
    <property type="entry name" value="Pili subunits"/>
    <property type="match status" value="1"/>
</dbReference>
<sequence length="200" mass="21314">MKIKKSVISNLPAGRQGQKPETKSSGFTLVEVLVTFAIVSIVMTIGSISFFSLLRGANKTEILKEVKQNGDYALSVMEIRLRNARDITSGCDGTITNSISIENPDATTTTFSCINTGSAQEIREQTTGVTTYLTGPQVTIATDCATAAITSLMFSCNLSAVDGVTKNVGLGFTLKQANSDSPLTEQAQQTFSSQVTLRNN</sequence>
<dbReference type="InterPro" id="IPR012902">
    <property type="entry name" value="N_methyl_site"/>
</dbReference>
<dbReference type="PROSITE" id="PS00409">
    <property type="entry name" value="PROKAR_NTER_METHYL"/>
    <property type="match status" value="1"/>
</dbReference>
<evidence type="ECO:0000313" key="4">
    <source>
        <dbReference type="Proteomes" id="UP000034543"/>
    </source>
</evidence>
<proteinExistence type="predicted"/>
<feature type="region of interest" description="Disordered" evidence="1">
    <location>
        <begin position="1"/>
        <end position="22"/>
    </location>
</feature>
<protein>
    <submittedName>
        <fullName evidence="3">Uncharacterized protein</fullName>
    </submittedName>
</protein>
<dbReference type="Gene3D" id="3.30.700.10">
    <property type="entry name" value="Glycoprotein, Type 4 Pilin"/>
    <property type="match status" value="1"/>
</dbReference>
<dbReference type="NCBIfam" id="TIGR02532">
    <property type="entry name" value="IV_pilin_GFxxxE"/>
    <property type="match status" value="1"/>
</dbReference>